<feature type="compositionally biased region" description="Polar residues" evidence="1">
    <location>
        <begin position="387"/>
        <end position="415"/>
    </location>
</feature>
<keyword evidence="3" id="KW-1185">Reference proteome</keyword>
<evidence type="ECO:0000256" key="1">
    <source>
        <dbReference type="SAM" id="MobiDB-lite"/>
    </source>
</evidence>
<name>A0A409VDB0_9AGAR</name>
<dbReference type="Proteomes" id="UP000284842">
    <property type="component" value="Unassembled WGS sequence"/>
</dbReference>
<sequence length="533" mass="58801">MDSTQDHVNENVPEMARSLKQMIDNNLEEAEFEKGIAMLEQLRSPNHVPSIAHILHLIYIALHPVKDIQLNTTGPDDEDVYDPKALLQASPRKLVKQTKSRRVLTADAVMASQRLLSALIRTNAANSLAPALPCYPDVTLESPFEIELVDSVIFLQVKALRSNSKSCWDFVKTGALEQAKRAYPTSGKSKGRGSASRGSVGYSSNDTLESDEIKPVGENSWFLLGWLMDLFEKDAEDSVLKGQPRHSPLLLQQIPRAAHGSSTRWDCSEPLKIILYAFQQTQSRRQNIGRRLLMLLIDLTQLLPAPLLSMQGLMTSIIARFSSSSSLNSLAPSILPKIMSQLPLVPSVLAFRLALCKRILQDALMSDSSLSPSATRAGPKPRALPRKSTTLTSVTEASSAPETTPAANTGLSLATPQMPSYEETAQLIRKQIPSRMKKTDITLKSGSFLFRIKFEMLLACGTLRRLLSTASNDSHRQSQLNIDVDRQWTDALRGQEILGLLDAAFGGPLPENVEEAERSLYLNTLKSFYVALT</sequence>
<accession>A0A409VDB0</accession>
<evidence type="ECO:0000313" key="2">
    <source>
        <dbReference type="EMBL" id="PPQ63675.1"/>
    </source>
</evidence>
<comment type="caution">
    <text evidence="2">The sequence shown here is derived from an EMBL/GenBank/DDBJ whole genome shotgun (WGS) entry which is preliminary data.</text>
</comment>
<dbReference type="EMBL" id="NHTK01006114">
    <property type="protein sequence ID" value="PPQ63675.1"/>
    <property type="molecule type" value="Genomic_DNA"/>
</dbReference>
<gene>
    <name evidence="2" type="ORF">CVT24_004560</name>
</gene>
<reference evidence="2 3" key="1">
    <citation type="journal article" date="2018" name="Evol. Lett.">
        <title>Horizontal gene cluster transfer increased hallucinogenic mushroom diversity.</title>
        <authorList>
            <person name="Reynolds H.T."/>
            <person name="Vijayakumar V."/>
            <person name="Gluck-Thaler E."/>
            <person name="Korotkin H.B."/>
            <person name="Matheny P.B."/>
            <person name="Slot J.C."/>
        </authorList>
    </citation>
    <scope>NUCLEOTIDE SEQUENCE [LARGE SCALE GENOMIC DNA]</scope>
    <source>
        <strain evidence="2 3">2629</strain>
    </source>
</reference>
<evidence type="ECO:0000313" key="3">
    <source>
        <dbReference type="Proteomes" id="UP000284842"/>
    </source>
</evidence>
<feature type="compositionally biased region" description="Low complexity" evidence="1">
    <location>
        <begin position="186"/>
        <end position="204"/>
    </location>
</feature>
<proteinExistence type="predicted"/>
<dbReference type="AlphaFoldDB" id="A0A409VDB0"/>
<feature type="region of interest" description="Disordered" evidence="1">
    <location>
        <begin position="369"/>
        <end position="415"/>
    </location>
</feature>
<protein>
    <submittedName>
        <fullName evidence="2">Uncharacterized protein</fullName>
    </submittedName>
</protein>
<dbReference type="OrthoDB" id="2337158at2759"/>
<feature type="region of interest" description="Disordered" evidence="1">
    <location>
        <begin position="181"/>
        <end position="208"/>
    </location>
</feature>
<organism evidence="2 3">
    <name type="scientific">Panaeolus cyanescens</name>
    <dbReference type="NCBI Taxonomy" id="181874"/>
    <lineage>
        <taxon>Eukaryota</taxon>
        <taxon>Fungi</taxon>
        <taxon>Dikarya</taxon>
        <taxon>Basidiomycota</taxon>
        <taxon>Agaricomycotina</taxon>
        <taxon>Agaricomycetes</taxon>
        <taxon>Agaricomycetidae</taxon>
        <taxon>Agaricales</taxon>
        <taxon>Agaricineae</taxon>
        <taxon>Galeropsidaceae</taxon>
        <taxon>Panaeolus</taxon>
    </lineage>
</organism>
<dbReference type="InParanoid" id="A0A409VDB0"/>